<name>A0AAU7W240_9MICO</name>
<proteinExistence type="inferred from homology"/>
<comment type="pathway">
    <text evidence="2 8">One-carbon metabolism; tetrahydrofolate interconversion.</text>
</comment>
<organism evidence="9">
    <name type="scientific">Microbacterium sp. A8/3-1</name>
    <dbReference type="NCBI Taxonomy" id="3160749"/>
    <lineage>
        <taxon>Bacteria</taxon>
        <taxon>Bacillati</taxon>
        <taxon>Actinomycetota</taxon>
        <taxon>Actinomycetes</taxon>
        <taxon>Micrococcales</taxon>
        <taxon>Microbacteriaceae</taxon>
        <taxon>Microbacterium</taxon>
    </lineage>
</organism>
<dbReference type="GO" id="GO:0005829">
    <property type="term" value="C:cytosol"/>
    <property type="evidence" value="ECO:0007669"/>
    <property type="project" value="TreeGrafter"/>
</dbReference>
<keyword evidence="6 8" id="KW-0560">Oxidoreductase</keyword>
<keyword evidence="5 8" id="KW-0274">FAD</keyword>
<dbReference type="GO" id="GO:0009086">
    <property type="term" value="P:methionine biosynthetic process"/>
    <property type="evidence" value="ECO:0007669"/>
    <property type="project" value="TreeGrafter"/>
</dbReference>
<evidence type="ECO:0000256" key="8">
    <source>
        <dbReference type="RuleBase" id="RU003862"/>
    </source>
</evidence>
<dbReference type="AlphaFoldDB" id="A0AAU7W240"/>
<dbReference type="InterPro" id="IPR003171">
    <property type="entry name" value="Mehydrof_redctse-like"/>
</dbReference>
<dbReference type="PANTHER" id="PTHR45754:SF3">
    <property type="entry name" value="METHYLENETETRAHYDROFOLATE REDUCTASE (NADPH)"/>
    <property type="match status" value="1"/>
</dbReference>
<dbReference type="PANTHER" id="PTHR45754">
    <property type="entry name" value="METHYLENETETRAHYDROFOLATE REDUCTASE"/>
    <property type="match status" value="1"/>
</dbReference>
<evidence type="ECO:0000256" key="6">
    <source>
        <dbReference type="ARBA" id="ARBA00023002"/>
    </source>
</evidence>
<evidence type="ECO:0000256" key="7">
    <source>
        <dbReference type="ARBA" id="ARBA00048628"/>
    </source>
</evidence>
<comment type="similarity">
    <text evidence="3 8">Belongs to the methylenetetrahydrofolate reductase family.</text>
</comment>
<dbReference type="InterPro" id="IPR029041">
    <property type="entry name" value="FAD-linked_oxidoreductase-like"/>
</dbReference>
<evidence type="ECO:0000256" key="5">
    <source>
        <dbReference type="ARBA" id="ARBA00022827"/>
    </source>
</evidence>
<dbReference type="SUPFAM" id="SSF51730">
    <property type="entry name" value="FAD-linked oxidoreductase"/>
    <property type="match status" value="1"/>
</dbReference>
<evidence type="ECO:0000313" key="9">
    <source>
        <dbReference type="EMBL" id="XBX80518.1"/>
    </source>
</evidence>
<evidence type="ECO:0000256" key="1">
    <source>
        <dbReference type="ARBA" id="ARBA00001974"/>
    </source>
</evidence>
<gene>
    <name evidence="9" type="ORF">ABS642_10625</name>
</gene>
<sequence length="305" mass="32307">MSIPAADGPPTVAAVVREQLLAGSSLEMTGDDAGALVAARHLLTDGTRVNITFLAREDLAIRIEAARTVVALGLTPVPHIAARRMRSEEDLQEHLSAFRSVGAANNLLLVGGDPASPLGPFASVAELLRATSLADLGVQAVSLAGYPEGHPKIDPSYLVSELATKLDLLRQQGISADIVTQFSFDADAILGWIERTRKAGVQVPIRIGVPGPAGVNQLLRFARRFGVASSAAVVRSYGLSLTGLLGTTGPDRLVAAISERYSRARHGEIALHFYTFGGIAATARWIMDARDVRALDMSGETEERQ</sequence>
<dbReference type="Gene3D" id="3.20.20.220">
    <property type="match status" value="1"/>
</dbReference>
<protein>
    <recommendedName>
        <fullName evidence="8">Methylenetetrahydrofolate reductase</fullName>
    </recommendedName>
</protein>
<comment type="cofactor">
    <cofactor evidence="1 8">
        <name>FAD</name>
        <dbReference type="ChEBI" id="CHEBI:57692"/>
    </cofactor>
</comment>
<accession>A0AAU7W240</accession>
<evidence type="ECO:0000256" key="2">
    <source>
        <dbReference type="ARBA" id="ARBA00004777"/>
    </source>
</evidence>
<evidence type="ECO:0000256" key="4">
    <source>
        <dbReference type="ARBA" id="ARBA00022630"/>
    </source>
</evidence>
<reference evidence="9" key="1">
    <citation type="submission" date="2024-06" db="EMBL/GenBank/DDBJ databases">
        <title>Draft genome sequence of Microbacterium sp. strain A8/3-1, isolated from Oxytropis tragacanthoides Fisch. ex DC. Root nodules in the Altai region of Russia.</title>
        <authorList>
            <person name="Sazanova A."/>
            <person name="Guro P."/>
            <person name="Kuznetsova I."/>
            <person name="Belimov A."/>
            <person name="Safronova V."/>
        </authorList>
    </citation>
    <scope>NUCLEOTIDE SEQUENCE</scope>
    <source>
        <strain evidence="9">A8/3-1</strain>
    </source>
</reference>
<comment type="catalytic activity">
    <reaction evidence="7">
        <text>(6S)-5-methyl-5,6,7,8-tetrahydrofolate + NAD(+) = (6R)-5,10-methylene-5,6,7,8-tetrahydrofolate + NADH + H(+)</text>
        <dbReference type="Rhea" id="RHEA:19821"/>
        <dbReference type="ChEBI" id="CHEBI:15378"/>
        <dbReference type="ChEBI" id="CHEBI:15636"/>
        <dbReference type="ChEBI" id="CHEBI:18608"/>
        <dbReference type="ChEBI" id="CHEBI:57540"/>
        <dbReference type="ChEBI" id="CHEBI:57945"/>
        <dbReference type="EC" id="1.5.1.54"/>
    </reaction>
    <physiologicalReaction direction="right-to-left" evidence="7">
        <dbReference type="Rhea" id="RHEA:19823"/>
    </physiologicalReaction>
</comment>
<dbReference type="Pfam" id="PF02219">
    <property type="entry name" value="MTHFR"/>
    <property type="match status" value="1"/>
</dbReference>
<dbReference type="GO" id="GO:0035999">
    <property type="term" value="P:tetrahydrofolate interconversion"/>
    <property type="evidence" value="ECO:0007669"/>
    <property type="project" value="TreeGrafter"/>
</dbReference>
<dbReference type="GO" id="GO:0071949">
    <property type="term" value="F:FAD binding"/>
    <property type="evidence" value="ECO:0007669"/>
    <property type="project" value="TreeGrafter"/>
</dbReference>
<dbReference type="EMBL" id="CP158357">
    <property type="protein sequence ID" value="XBX80518.1"/>
    <property type="molecule type" value="Genomic_DNA"/>
</dbReference>
<dbReference type="RefSeq" id="WP_350353319.1">
    <property type="nucleotide sequence ID" value="NZ_CP158357.1"/>
</dbReference>
<keyword evidence="4 8" id="KW-0285">Flavoprotein</keyword>
<dbReference type="GO" id="GO:0106312">
    <property type="term" value="F:methylenetetrahydrofolate reductase (NADH) activity"/>
    <property type="evidence" value="ECO:0007669"/>
    <property type="project" value="UniProtKB-EC"/>
</dbReference>
<evidence type="ECO:0000256" key="3">
    <source>
        <dbReference type="ARBA" id="ARBA00006743"/>
    </source>
</evidence>